<proteinExistence type="predicted"/>
<reference evidence="1 2" key="1">
    <citation type="submission" date="2020-04" db="EMBL/GenBank/DDBJ databases">
        <title>Perkinsus olseni comparative genomics.</title>
        <authorList>
            <person name="Bogema D.R."/>
        </authorList>
    </citation>
    <scope>NUCLEOTIDE SEQUENCE [LARGE SCALE GENOMIC DNA]</scope>
    <source>
        <strain evidence="1">ATCC PRA-205</strain>
    </source>
</reference>
<name>A0A7J6SWP0_PEROL</name>
<protein>
    <submittedName>
        <fullName evidence="1">Uncharacterized protein</fullName>
    </submittedName>
</protein>
<gene>
    <name evidence="1" type="ORF">FOZ62_018370</name>
</gene>
<accession>A0A7J6SWP0</accession>
<comment type="caution">
    <text evidence="1">The sequence shown here is derived from an EMBL/GenBank/DDBJ whole genome shotgun (WGS) entry which is preliminary data.</text>
</comment>
<organism evidence="1 2">
    <name type="scientific">Perkinsus olseni</name>
    <name type="common">Perkinsus atlanticus</name>
    <dbReference type="NCBI Taxonomy" id="32597"/>
    <lineage>
        <taxon>Eukaryota</taxon>
        <taxon>Sar</taxon>
        <taxon>Alveolata</taxon>
        <taxon>Perkinsozoa</taxon>
        <taxon>Perkinsea</taxon>
        <taxon>Perkinsida</taxon>
        <taxon>Perkinsidae</taxon>
        <taxon>Perkinsus</taxon>
    </lineage>
</organism>
<dbReference type="EMBL" id="JABANM010012097">
    <property type="protein sequence ID" value="KAF4736586.1"/>
    <property type="molecule type" value="Genomic_DNA"/>
</dbReference>
<sequence>MQGWTTVRAPALKELGADQKVRGWMAELLVAEMKDQNLVWAQRAWTQPVEELPLYKLKQSALSVWMMEIMMRSDMTWTTVTTTPKGNVTAFEGPPLDVDDHFEAEVSSPSVCGIEVMAKGGAAKKGRRPSMSMSLTREFLLHNIQGPEYDGKGSILLRKFFSRRLSDNIPSSFPDASDQKSLLIALCKGALFEYLSTASARMLDERTFGSGTHARRLEVSALTTKSLVRGTGGVVVFRVDEGSPFGSAVEDMYNLAMDSDRDCSLSRMAERIPFPEPISVLHDITMKSTPSRGVVVSGEPFSLMNSRKSFREDVTTKLMEPALGEEGVSPLCTCRARLVDILKRAWMSVAGDWSMLRERVSRKIEAEVEGGKWNYSGGRGYEAVKPSLADYILHAYSRPVFLPLVEREIARRNSLQSRAGAHHQEALDSCSIETVEKRKTGGAVPRFSLSLRSDFSMHRIGLPDGTLGFLEELRPLWRLLPALPRPRMTVVEVCQQTLFDYLRAAQEKLPNSVDRLQEDHYQEMGSAVVTRGSTTFQVGEKTAVGKALVGLAEMMRDSIE</sequence>
<dbReference type="AlphaFoldDB" id="A0A7J6SWP0"/>
<evidence type="ECO:0000313" key="1">
    <source>
        <dbReference type="EMBL" id="KAF4736586.1"/>
    </source>
</evidence>
<dbReference type="Proteomes" id="UP000574390">
    <property type="component" value="Unassembled WGS sequence"/>
</dbReference>
<evidence type="ECO:0000313" key="2">
    <source>
        <dbReference type="Proteomes" id="UP000574390"/>
    </source>
</evidence>